<accession>A0A813E9N4</accession>
<sequence>MALGSAAISMGEPSEQLQARFQHLSAGLLIGAVVCDIFPILRSQLFIVSDDSPAGQKEILWLNVFAAAAGFGIALLVMYSIKAMELDSGEDDESKISDSATETEALSATPLLRANGQSDQCILEAPGTDEEQGLSTALAKLAARADRLSQLVATEDIDRESVDKEVHRIDFLVDSARRRCRGIEPFDPRSAARLQYHCSELGQDILKLQTQDSADLQAIDKQLRVIVGTLRHLHSHAHRGHFRRWG</sequence>
<feature type="transmembrane region" description="Helical" evidence="1">
    <location>
        <begin position="61"/>
        <end position="81"/>
    </location>
</feature>
<keyword evidence="1" id="KW-0472">Membrane</keyword>
<gene>
    <name evidence="2" type="ORF">PGLA1383_LOCUS13865</name>
</gene>
<dbReference type="EMBL" id="CAJNNV010007786">
    <property type="protein sequence ID" value="CAE8595352.1"/>
    <property type="molecule type" value="Genomic_DNA"/>
</dbReference>
<protein>
    <submittedName>
        <fullName evidence="2">Uncharacterized protein</fullName>
    </submittedName>
</protein>
<proteinExistence type="predicted"/>
<keyword evidence="1" id="KW-0812">Transmembrane</keyword>
<organism evidence="2 3">
    <name type="scientific">Polarella glacialis</name>
    <name type="common">Dinoflagellate</name>
    <dbReference type="NCBI Taxonomy" id="89957"/>
    <lineage>
        <taxon>Eukaryota</taxon>
        <taxon>Sar</taxon>
        <taxon>Alveolata</taxon>
        <taxon>Dinophyceae</taxon>
        <taxon>Suessiales</taxon>
        <taxon>Suessiaceae</taxon>
        <taxon>Polarella</taxon>
    </lineage>
</organism>
<evidence type="ECO:0000313" key="2">
    <source>
        <dbReference type="EMBL" id="CAE8595352.1"/>
    </source>
</evidence>
<name>A0A813E9N4_POLGL</name>
<keyword evidence="3" id="KW-1185">Reference proteome</keyword>
<evidence type="ECO:0000313" key="3">
    <source>
        <dbReference type="Proteomes" id="UP000654075"/>
    </source>
</evidence>
<evidence type="ECO:0000256" key="1">
    <source>
        <dbReference type="SAM" id="Phobius"/>
    </source>
</evidence>
<feature type="non-terminal residue" evidence="2">
    <location>
        <position position="1"/>
    </location>
</feature>
<dbReference type="AlphaFoldDB" id="A0A813E9N4"/>
<comment type="caution">
    <text evidence="2">The sequence shown here is derived from an EMBL/GenBank/DDBJ whole genome shotgun (WGS) entry which is preliminary data.</text>
</comment>
<reference evidence="2" key="1">
    <citation type="submission" date="2021-02" db="EMBL/GenBank/DDBJ databases">
        <authorList>
            <person name="Dougan E. K."/>
            <person name="Rhodes N."/>
            <person name="Thang M."/>
            <person name="Chan C."/>
        </authorList>
    </citation>
    <scope>NUCLEOTIDE SEQUENCE</scope>
</reference>
<keyword evidence="1" id="KW-1133">Transmembrane helix</keyword>
<feature type="transmembrane region" description="Helical" evidence="1">
    <location>
        <begin position="21"/>
        <end position="41"/>
    </location>
</feature>
<dbReference type="Proteomes" id="UP000654075">
    <property type="component" value="Unassembled WGS sequence"/>
</dbReference>